<gene>
    <name evidence="1" type="ORF">KPC_3669</name>
</gene>
<dbReference type="EMBL" id="OOGT01000317">
    <property type="protein sequence ID" value="SPL72491.1"/>
    <property type="molecule type" value="Genomic_DNA"/>
</dbReference>
<dbReference type="PROSITE" id="PS51257">
    <property type="entry name" value="PROKAR_LIPOPROTEIN"/>
    <property type="match status" value="1"/>
</dbReference>
<evidence type="ECO:0008006" key="3">
    <source>
        <dbReference type="Google" id="ProtNLM"/>
    </source>
</evidence>
<accession>A0A2U3N498</accession>
<evidence type="ECO:0000313" key="1">
    <source>
        <dbReference type="EMBL" id="SPL72491.1"/>
    </source>
</evidence>
<proteinExistence type="predicted"/>
<keyword evidence="2" id="KW-1185">Reference proteome</keyword>
<name>A0A2U3N498_9GAMM</name>
<protein>
    <recommendedName>
        <fullName evidence="3">Lipoprotein</fullName>
    </recommendedName>
</protein>
<dbReference type="InParanoid" id="A0A2U3N498"/>
<dbReference type="RefSeq" id="WP_121975878.1">
    <property type="nucleotide sequence ID" value="NZ_OOGT01000317.1"/>
</dbReference>
<sequence>MNKILLLLTTSVVILSGCSTTKSIKYPTAGSRSTISVSSEQISAMTESGGGDYFIEGSQITVGDASNALASPTSGMFGLIGVGVATAIDKKANGSAVSKSNLKRAIKFDDLVNSKITNALQSYQIDSSLKVISPNQPSEIKVVPYSRISFRDKPNVYVAFALKSQFKNSADGNSSIKRFYHYVNNQKAPLSDWDANNNEMFLKSANIAFDTLSKVLVLDAQHQLNFEVFSETKQKTCKLANGFNSYYFIDAPDNLCIGVLKTTKGQVLQNTVFVLEQ</sequence>
<dbReference type="Proteomes" id="UP000245974">
    <property type="component" value="Unassembled WGS sequence"/>
</dbReference>
<reference evidence="2" key="1">
    <citation type="submission" date="2018-03" db="EMBL/GenBank/DDBJ databases">
        <authorList>
            <person name="Blom J."/>
        </authorList>
    </citation>
    <scope>NUCLEOTIDE SEQUENCE [LARGE SCALE GENOMIC DNA]</scope>
    <source>
        <strain evidence="2">KPC-SM-21</strain>
    </source>
</reference>
<organism evidence="1 2">
    <name type="scientific">Acinetobacter stercoris</name>
    <dbReference type="NCBI Taxonomy" id="2126983"/>
    <lineage>
        <taxon>Bacteria</taxon>
        <taxon>Pseudomonadati</taxon>
        <taxon>Pseudomonadota</taxon>
        <taxon>Gammaproteobacteria</taxon>
        <taxon>Moraxellales</taxon>
        <taxon>Moraxellaceae</taxon>
        <taxon>Acinetobacter</taxon>
    </lineage>
</organism>
<evidence type="ECO:0000313" key="2">
    <source>
        <dbReference type="Proteomes" id="UP000245974"/>
    </source>
</evidence>
<dbReference type="OrthoDB" id="6686191at2"/>
<dbReference type="AlphaFoldDB" id="A0A2U3N498"/>